<feature type="binding site" evidence="1">
    <location>
        <position position="121"/>
    </location>
    <ligand>
        <name>Mg(2+)</name>
        <dbReference type="ChEBI" id="CHEBI:18420"/>
        <label>1</label>
    </ligand>
</feature>
<evidence type="ECO:0000313" key="4">
    <source>
        <dbReference type="Proteomes" id="UP000663870"/>
    </source>
</evidence>
<feature type="binding site" evidence="1">
    <location>
        <position position="119"/>
    </location>
    <ligand>
        <name>Mg(2+)</name>
        <dbReference type="ChEBI" id="CHEBI:18420"/>
        <label>1</label>
    </ligand>
</feature>
<feature type="binding site" evidence="1">
    <location>
        <position position="120"/>
    </location>
    <ligand>
        <name>Mg(2+)</name>
        <dbReference type="ChEBI" id="CHEBI:18420"/>
        <label>1</label>
    </ligand>
</feature>
<dbReference type="InterPro" id="IPR005502">
    <property type="entry name" value="Ribosyl_crysJ1"/>
</dbReference>
<dbReference type="InterPro" id="IPR050792">
    <property type="entry name" value="ADP-ribosylglycohydrolase"/>
</dbReference>
<proteinExistence type="predicted"/>
<dbReference type="PANTHER" id="PTHR16222:SF12">
    <property type="entry name" value="ADP-RIBOSYLGLYCOHYDROLASE-RELATED"/>
    <property type="match status" value="1"/>
</dbReference>
<dbReference type="EMBL" id="CAJNOL010000304">
    <property type="protein sequence ID" value="CAF0995193.1"/>
    <property type="molecule type" value="Genomic_DNA"/>
</dbReference>
<dbReference type="SUPFAM" id="SSF101478">
    <property type="entry name" value="ADP-ribosylglycohydrolase"/>
    <property type="match status" value="1"/>
</dbReference>
<evidence type="ECO:0000256" key="1">
    <source>
        <dbReference type="PIRSR" id="PIRSR605502-1"/>
    </source>
</evidence>
<feature type="region of interest" description="Disordered" evidence="2">
    <location>
        <begin position="500"/>
        <end position="528"/>
    </location>
</feature>
<feature type="binding site" evidence="1">
    <location>
        <position position="355"/>
    </location>
    <ligand>
        <name>Mg(2+)</name>
        <dbReference type="ChEBI" id="CHEBI:18420"/>
        <label>1</label>
    </ligand>
</feature>
<name>A0A814GEA3_9BILA</name>
<evidence type="ECO:0000256" key="2">
    <source>
        <dbReference type="SAM" id="MobiDB-lite"/>
    </source>
</evidence>
<feature type="binding site" evidence="1">
    <location>
        <position position="357"/>
    </location>
    <ligand>
        <name>Mg(2+)</name>
        <dbReference type="ChEBI" id="CHEBI:18420"/>
        <label>1</label>
    </ligand>
</feature>
<protein>
    <recommendedName>
        <fullName evidence="5">ADP-ribosylglycohydrolase</fullName>
    </recommendedName>
</protein>
<gene>
    <name evidence="3" type="ORF">JXQ802_LOCUS13882</name>
</gene>
<dbReference type="Gene3D" id="1.10.4080.10">
    <property type="entry name" value="ADP-ribosylation/Crystallin J1"/>
    <property type="match status" value="1"/>
</dbReference>
<evidence type="ECO:0008006" key="5">
    <source>
        <dbReference type="Google" id="ProtNLM"/>
    </source>
</evidence>
<comment type="cofactor">
    <cofactor evidence="1">
        <name>Mg(2+)</name>
        <dbReference type="ChEBI" id="CHEBI:18420"/>
    </cofactor>
    <text evidence="1">Binds 2 magnesium ions per subunit.</text>
</comment>
<dbReference type="AlphaFoldDB" id="A0A814GEA3"/>
<keyword evidence="4" id="KW-1185">Reference proteome</keyword>
<dbReference type="InterPro" id="IPR036705">
    <property type="entry name" value="Ribosyl_crysJ1_sf"/>
</dbReference>
<dbReference type="Proteomes" id="UP000663870">
    <property type="component" value="Unassembled WGS sequence"/>
</dbReference>
<keyword evidence="1" id="KW-0479">Metal-binding</keyword>
<reference evidence="3" key="1">
    <citation type="submission" date="2021-02" db="EMBL/GenBank/DDBJ databases">
        <authorList>
            <person name="Nowell W R."/>
        </authorList>
    </citation>
    <scope>NUCLEOTIDE SEQUENCE</scope>
</reference>
<comment type="caution">
    <text evidence="3">The sequence shown here is derived from an EMBL/GenBank/DDBJ whole genome shotgun (WGS) entry which is preliminary data.</text>
</comment>
<sequence length="528" mass="59785">MEKIQNSLKQFKAHILRKPLKRANHSSCQFQTEKKWLRLQYHANYQIKKPDELENGMEDPPGLIDEKLLDKTFGSLIGLALGDALGAHVEFRPHEYLLLNPVKDLEGGGTWGLKKGQFTDDASMALCLGISLVARRDFIPYDQLVRYKWWFEHGYMSSTGHCFDIGAATSQSLQEFIHRQTVFAKSYRIPLKKLDYLSDPSLLQNFSVYCSKSDVAGNGALMRLAPVPLFFYKHPQEATEFSGYSGQITHGDNKAYDACRYYGALICATLNDYTKEQLLDKDFYKKHKSWFGNKPLCEEIKQIAEGSYKKKGGYQDGIRGKGYIVNALEAALWAFWSDNNSFEQGVLAAINLGDDTDTTAAIYGQLAGAYYGYKKLPKKWVNQVYANKFILNLSKWIVYEGENWKQTDVILPSSQCTADAGNSVPIEHQILDVNIESVPLTHRNSGNKTVPIGKQIRRHSILDVENSNNHLISNQYTVSQFNLNEISSLKAREQISASKLSPVYRPSPGISRKQYNRKSPRNEMNAAN</sequence>
<feature type="binding site" evidence="1">
    <location>
        <position position="358"/>
    </location>
    <ligand>
        <name>Mg(2+)</name>
        <dbReference type="ChEBI" id="CHEBI:18420"/>
        <label>1</label>
    </ligand>
</feature>
<dbReference type="Pfam" id="PF03747">
    <property type="entry name" value="ADP_ribosyl_GH"/>
    <property type="match status" value="1"/>
</dbReference>
<dbReference type="GO" id="GO:0046872">
    <property type="term" value="F:metal ion binding"/>
    <property type="evidence" value="ECO:0007669"/>
    <property type="project" value="UniProtKB-KW"/>
</dbReference>
<evidence type="ECO:0000313" key="3">
    <source>
        <dbReference type="EMBL" id="CAF0995193.1"/>
    </source>
</evidence>
<dbReference type="PANTHER" id="PTHR16222">
    <property type="entry name" value="ADP-RIBOSYLGLYCOHYDROLASE"/>
    <property type="match status" value="1"/>
</dbReference>
<keyword evidence="1" id="KW-0460">Magnesium</keyword>
<organism evidence="3 4">
    <name type="scientific">Rotaria sordida</name>
    <dbReference type="NCBI Taxonomy" id="392033"/>
    <lineage>
        <taxon>Eukaryota</taxon>
        <taxon>Metazoa</taxon>
        <taxon>Spiralia</taxon>
        <taxon>Gnathifera</taxon>
        <taxon>Rotifera</taxon>
        <taxon>Eurotatoria</taxon>
        <taxon>Bdelloidea</taxon>
        <taxon>Philodinida</taxon>
        <taxon>Philodinidae</taxon>
        <taxon>Rotaria</taxon>
    </lineage>
</organism>
<accession>A0A814GEA3</accession>